<sequence length="616" mass="68842">MRKMLPGFGVVGTPNSVRAYVPLLRSYGFKVVALWGRTKEDAAKVAAELNIPFHSSNVDEVLLNKDVDIVAVTCAPHMQAPIAVKALGIGKHVICGAPAGPNQVDSLRMVNAARYYPRLMSLTIYGLRFLPAIDKMRQLIVDGYVGDISICEVKVHFEKIKRDQFDWMCDGTMGGGLLNEIGSDIIDVIGYLTGQKATKAHGMLKTYTKQTEKIKGIREITSDDFCTFQIELDQGSCVTATINGHIAGPFQQEIMVIGNKGRLTVKGADLYGQKNDQSKEELLHFDPINFKEEERHGVSEKTRTFIPTPYLKGIIKFIEAVKDAFDKEEERQSYCTDPILNATDPTMRNKIFLACAIVLGVCVSWAVCCDEGVCVSIVSKCLLIKSCDCDMTSLKNCTCCKDCQLCLSKLYTECCSCVGLCPKPDPDDDLQDGSTIEDLHDPIPELFNVLTEQEDIEKRWTTFILPVHFDVLAHKSNHGILDLSKDKRQEVTKDTYGADLNCTVAFMSQCYSLRKCKESCKSMGAARYRWFHEQGCCQCIGDTCISYGLNSPKCLQCPPQEDEAENQLEEVNKLIENTVDEEEDLDEEFDEDEDELDEEEEEEEEDRGINELKSVG</sequence>
<feature type="compositionally biased region" description="Acidic residues" evidence="3">
    <location>
        <begin position="578"/>
        <end position="606"/>
    </location>
</feature>
<organism evidence="8">
    <name type="scientific">Magallana gigas</name>
    <name type="common">Pacific oyster</name>
    <name type="synonym">Crassostrea gigas</name>
    <dbReference type="NCBI Taxonomy" id="29159"/>
    <lineage>
        <taxon>Eukaryota</taxon>
        <taxon>Metazoa</taxon>
        <taxon>Spiralia</taxon>
        <taxon>Lophotrochozoa</taxon>
        <taxon>Mollusca</taxon>
        <taxon>Bivalvia</taxon>
        <taxon>Autobranchia</taxon>
        <taxon>Pteriomorphia</taxon>
        <taxon>Ostreida</taxon>
        <taxon>Ostreoidea</taxon>
        <taxon>Ostreidae</taxon>
        <taxon>Magallana</taxon>
    </lineage>
</organism>
<dbReference type="FunCoup" id="K1PTI3">
    <property type="interactions" value="532"/>
</dbReference>
<evidence type="ECO:0000256" key="3">
    <source>
        <dbReference type="SAM" id="MobiDB-lite"/>
    </source>
</evidence>
<dbReference type="Pfam" id="PF22725">
    <property type="entry name" value="GFO_IDH_MocA_C3"/>
    <property type="match status" value="1"/>
</dbReference>
<evidence type="ECO:0000259" key="4">
    <source>
        <dbReference type="Pfam" id="PF01408"/>
    </source>
</evidence>
<dbReference type="SUPFAM" id="SSF55347">
    <property type="entry name" value="Glyceraldehyde-3-phosphate dehydrogenase-like, C-terminal domain"/>
    <property type="match status" value="1"/>
</dbReference>
<dbReference type="InterPro" id="IPR055170">
    <property type="entry name" value="GFO_IDH_MocA-like_dom"/>
</dbReference>
<dbReference type="Gene3D" id="3.30.360.10">
    <property type="entry name" value="Dihydrodipicolinate Reductase, domain 2"/>
    <property type="match status" value="1"/>
</dbReference>
<dbReference type="PANTHER" id="PTHR43818:SF11">
    <property type="entry name" value="BCDNA.GH03377"/>
    <property type="match status" value="1"/>
</dbReference>
<dbReference type="EMBL" id="JH816751">
    <property type="protein sequence ID" value="EKC19725.1"/>
    <property type="molecule type" value="Genomic_DNA"/>
</dbReference>
<dbReference type="InterPro" id="IPR057635">
    <property type="entry name" value="Tsg_N"/>
</dbReference>
<dbReference type="AlphaFoldDB" id="K1PTI3"/>
<dbReference type="InterPro" id="IPR000683">
    <property type="entry name" value="Gfo/Idh/MocA-like_OxRdtase_N"/>
</dbReference>
<reference evidence="8" key="1">
    <citation type="journal article" date="2012" name="Nature">
        <title>The oyster genome reveals stress adaptation and complexity of shell formation.</title>
        <authorList>
            <person name="Zhang G."/>
            <person name="Fang X."/>
            <person name="Guo X."/>
            <person name="Li L."/>
            <person name="Luo R."/>
            <person name="Xu F."/>
            <person name="Yang P."/>
            <person name="Zhang L."/>
            <person name="Wang X."/>
            <person name="Qi H."/>
            <person name="Xiong Z."/>
            <person name="Que H."/>
            <person name="Xie Y."/>
            <person name="Holland P.W."/>
            <person name="Paps J."/>
            <person name="Zhu Y."/>
            <person name="Wu F."/>
            <person name="Chen Y."/>
            <person name="Wang J."/>
            <person name="Peng C."/>
            <person name="Meng J."/>
            <person name="Yang L."/>
            <person name="Liu J."/>
            <person name="Wen B."/>
            <person name="Zhang N."/>
            <person name="Huang Z."/>
            <person name="Zhu Q."/>
            <person name="Feng Y."/>
            <person name="Mount A."/>
            <person name="Hedgecock D."/>
            <person name="Xu Z."/>
            <person name="Liu Y."/>
            <person name="Domazet-Loso T."/>
            <person name="Du Y."/>
            <person name="Sun X."/>
            <person name="Zhang S."/>
            <person name="Liu B."/>
            <person name="Cheng P."/>
            <person name="Jiang X."/>
            <person name="Li J."/>
            <person name="Fan D."/>
            <person name="Wang W."/>
            <person name="Fu W."/>
            <person name="Wang T."/>
            <person name="Wang B."/>
            <person name="Zhang J."/>
            <person name="Peng Z."/>
            <person name="Li Y."/>
            <person name="Li N."/>
            <person name="Wang J."/>
            <person name="Chen M."/>
            <person name="He Y."/>
            <person name="Tan F."/>
            <person name="Song X."/>
            <person name="Zheng Q."/>
            <person name="Huang R."/>
            <person name="Yang H."/>
            <person name="Du X."/>
            <person name="Chen L."/>
            <person name="Yang M."/>
            <person name="Gaffney P.M."/>
            <person name="Wang S."/>
            <person name="Luo L."/>
            <person name="She Z."/>
            <person name="Ming Y."/>
            <person name="Huang W."/>
            <person name="Zhang S."/>
            <person name="Huang B."/>
            <person name="Zhang Y."/>
            <person name="Qu T."/>
            <person name="Ni P."/>
            <person name="Miao G."/>
            <person name="Wang J."/>
            <person name="Wang Q."/>
            <person name="Steinberg C.E."/>
            <person name="Wang H."/>
            <person name="Li N."/>
            <person name="Qian L."/>
            <person name="Zhang G."/>
            <person name="Li Y."/>
            <person name="Yang H."/>
            <person name="Liu X."/>
            <person name="Wang J."/>
            <person name="Yin Y."/>
            <person name="Wang J."/>
        </authorList>
    </citation>
    <scope>NUCLEOTIDE SEQUENCE [LARGE SCALE GENOMIC DNA]</scope>
    <source>
        <strain evidence="8">05x7-T-G4-1.051#20</strain>
    </source>
</reference>
<gene>
    <name evidence="8" type="ORF">CGI_10007728</name>
</gene>
<feature type="domain" description="Tsg C-terminal" evidence="5">
    <location>
        <begin position="431"/>
        <end position="558"/>
    </location>
</feature>
<comment type="similarity">
    <text evidence="1">Belongs to the Gfo/Idh/MocA family.</text>
</comment>
<dbReference type="InterPro" id="IPR050463">
    <property type="entry name" value="Gfo/Idh/MocA_oxidrdct_glycsds"/>
</dbReference>
<evidence type="ECO:0000313" key="8">
    <source>
        <dbReference type="EMBL" id="EKC19725.1"/>
    </source>
</evidence>
<keyword evidence="2" id="KW-0560">Oxidoreductase</keyword>
<evidence type="ECO:0000259" key="5">
    <source>
        <dbReference type="Pfam" id="PF04668"/>
    </source>
</evidence>
<evidence type="ECO:0000256" key="1">
    <source>
        <dbReference type="ARBA" id="ARBA00010928"/>
    </source>
</evidence>
<feature type="domain" description="Gfo/Idh/MocA-like oxidoreductase N-terminal" evidence="4">
    <location>
        <begin position="8"/>
        <end position="115"/>
    </location>
</feature>
<dbReference type="InterPro" id="IPR036291">
    <property type="entry name" value="NAD(P)-bd_dom_sf"/>
</dbReference>
<dbReference type="InParanoid" id="K1PTI3"/>
<protein>
    <submittedName>
        <fullName evidence="8">Glucose-fructose oxidoreductase domain-containing protein 1</fullName>
    </submittedName>
</protein>
<feature type="region of interest" description="Disordered" evidence="3">
    <location>
        <begin position="574"/>
        <end position="616"/>
    </location>
</feature>
<dbReference type="InterPro" id="IPR057726">
    <property type="entry name" value="Tsg_C"/>
</dbReference>
<proteinExistence type="inferred from homology"/>
<dbReference type="HOGENOM" id="CLU_443627_0_0_1"/>
<name>K1PTI3_MAGGI</name>
<evidence type="ECO:0000259" key="6">
    <source>
        <dbReference type="Pfam" id="PF22725"/>
    </source>
</evidence>
<feature type="domain" description="GFO/IDH/MocA-like oxidoreductase" evidence="6">
    <location>
        <begin position="134"/>
        <end position="263"/>
    </location>
</feature>
<dbReference type="Pfam" id="PF23782">
    <property type="entry name" value="Tsg_N"/>
    <property type="match status" value="1"/>
</dbReference>
<dbReference type="PANTHER" id="PTHR43818">
    <property type="entry name" value="BCDNA.GH03377"/>
    <property type="match status" value="1"/>
</dbReference>
<dbReference type="Pfam" id="PF04668">
    <property type="entry name" value="Tsg"/>
    <property type="match status" value="1"/>
</dbReference>
<evidence type="ECO:0000259" key="7">
    <source>
        <dbReference type="Pfam" id="PF23782"/>
    </source>
</evidence>
<evidence type="ECO:0000256" key="2">
    <source>
        <dbReference type="ARBA" id="ARBA00023002"/>
    </source>
</evidence>
<dbReference type="GO" id="GO:0016491">
    <property type="term" value="F:oxidoreductase activity"/>
    <property type="evidence" value="ECO:0007669"/>
    <property type="project" value="UniProtKB-KW"/>
</dbReference>
<accession>K1PTI3</accession>
<feature type="domain" description="Tsg N-terminal" evidence="7">
    <location>
        <begin position="368"/>
        <end position="425"/>
    </location>
</feature>
<dbReference type="Pfam" id="PF01408">
    <property type="entry name" value="GFO_IDH_MocA"/>
    <property type="match status" value="1"/>
</dbReference>
<dbReference type="GO" id="GO:0000166">
    <property type="term" value="F:nucleotide binding"/>
    <property type="evidence" value="ECO:0007669"/>
    <property type="project" value="InterPro"/>
</dbReference>
<dbReference type="SUPFAM" id="SSF51735">
    <property type="entry name" value="NAD(P)-binding Rossmann-fold domains"/>
    <property type="match status" value="1"/>
</dbReference>
<dbReference type="Gene3D" id="3.40.50.720">
    <property type="entry name" value="NAD(P)-binding Rossmann-like Domain"/>
    <property type="match status" value="1"/>
</dbReference>